<dbReference type="Proteomes" id="UP001501690">
    <property type="component" value="Unassembled WGS sequence"/>
</dbReference>
<organism evidence="1 2">
    <name type="scientific">Microbacterium sediminicola</name>
    <dbReference type="NCBI Taxonomy" id="415210"/>
    <lineage>
        <taxon>Bacteria</taxon>
        <taxon>Bacillati</taxon>
        <taxon>Actinomycetota</taxon>
        <taxon>Actinomycetes</taxon>
        <taxon>Micrococcales</taxon>
        <taxon>Microbacteriaceae</taxon>
        <taxon>Microbacterium</taxon>
    </lineage>
</organism>
<comment type="caution">
    <text evidence="1">The sequence shown here is derived from an EMBL/GenBank/DDBJ whole genome shotgun (WGS) entry which is preliminary data.</text>
</comment>
<evidence type="ECO:0000313" key="2">
    <source>
        <dbReference type="Proteomes" id="UP001501690"/>
    </source>
</evidence>
<evidence type="ECO:0000313" key="1">
    <source>
        <dbReference type="EMBL" id="GAA1695040.1"/>
    </source>
</evidence>
<keyword evidence="2" id="KW-1185">Reference proteome</keyword>
<accession>A0ABN2HXK2</accession>
<dbReference type="EMBL" id="BAAAPL010000001">
    <property type="protein sequence ID" value="GAA1695040.1"/>
    <property type="molecule type" value="Genomic_DNA"/>
</dbReference>
<protein>
    <submittedName>
        <fullName evidence="1">Uncharacterized protein</fullName>
    </submittedName>
</protein>
<gene>
    <name evidence="1" type="ORF">GCM10009808_10220</name>
</gene>
<name>A0ABN2HXK2_9MICO</name>
<reference evidence="1 2" key="1">
    <citation type="journal article" date="2019" name="Int. J. Syst. Evol. Microbiol.">
        <title>The Global Catalogue of Microorganisms (GCM) 10K type strain sequencing project: providing services to taxonomists for standard genome sequencing and annotation.</title>
        <authorList>
            <consortium name="The Broad Institute Genomics Platform"/>
            <consortium name="The Broad Institute Genome Sequencing Center for Infectious Disease"/>
            <person name="Wu L."/>
            <person name="Ma J."/>
        </authorList>
    </citation>
    <scope>NUCLEOTIDE SEQUENCE [LARGE SCALE GENOMIC DNA]</scope>
    <source>
        <strain evidence="1 2">JCM 15577</strain>
    </source>
</reference>
<proteinExistence type="predicted"/>
<sequence length="112" mass="11871">MPALPLLERVEAAREVALDALTHATGTQSLCTLGRERLRAAKYHEGAVVALGDLRRALRRGEPAPTPETWGLGIVEKYAATSPDWRAYLIGGREALSGVRASTPVPAPAATS</sequence>